<comment type="caution">
    <text evidence="1">The sequence shown here is derived from an EMBL/GenBank/DDBJ whole genome shotgun (WGS) entry which is preliminary data.</text>
</comment>
<sequence length="253" mass="26689">MAPVSLRAQDTIAGAQKLAKQLSNPVASLISVPYQFNYDEGLGASGNGHRTTMNLQPVVPISIGANWNLISRTIIPFIDQKDVVPGTRQSGIGDVVQSFFFSPKEPTSGGLIWGAGPAFLLPTGESGLSSEKFAAGITGVVLKQSGPWTYGALANHLWDVSGSGSADINNTFFQPFVSYTTPTAWTFALNTEATYDWSADEASVPVNFTVTKLTQIAGNPVSVGGGVRYWADSAPNGPSGWGGRVSLTFLFPK</sequence>
<gene>
    <name evidence="1" type="ORF">DL239_06705</name>
</gene>
<reference evidence="1 2" key="1">
    <citation type="submission" date="2018-05" db="EMBL/GenBank/DDBJ databases">
        <authorList>
            <person name="Zhang Y.-J."/>
        </authorList>
    </citation>
    <scope>NUCLEOTIDE SEQUENCE [LARGE SCALE GENOMIC DNA]</scope>
    <source>
        <strain evidence="1 2">CY04</strain>
    </source>
</reference>
<evidence type="ECO:0008006" key="3">
    <source>
        <dbReference type="Google" id="ProtNLM"/>
    </source>
</evidence>
<evidence type="ECO:0000313" key="2">
    <source>
        <dbReference type="Proteomes" id="UP001429564"/>
    </source>
</evidence>
<dbReference type="Proteomes" id="UP001429564">
    <property type="component" value="Unassembled WGS sequence"/>
</dbReference>
<evidence type="ECO:0000313" key="1">
    <source>
        <dbReference type="EMBL" id="NIZ60665.1"/>
    </source>
</evidence>
<accession>A0ABX0W7K2</accession>
<proteinExistence type="predicted"/>
<dbReference type="EMBL" id="QHLQ01000004">
    <property type="protein sequence ID" value="NIZ60665.1"/>
    <property type="molecule type" value="Genomic_DNA"/>
</dbReference>
<keyword evidence="2" id="KW-1185">Reference proteome</keyword>
<name>A0ABX0W7K2_9RHOB</name>
<protein>
    <recommendedName>
        <fullName evidence="3">Transporter</fullName>
    </recommendedName>
</protein>
<organism evidence="1 2">
    <name type="scientific">Parasedimentitalea denitrificans</name>
    <dbReference type="NCBI Taxonomy" id="2211118"/>
    <lineage>
        <taxon>Bacteria</taxon>
        <taxon>Pseudomonadati</taxon>
        <taxon>Pseudomonadota</taxon>
        <taxon>Alphaproteobacteria</taxon>
        <taxon>Rhodobacterales</taxon>
        <taxon>Paracoccaceae</taxon>
        <taxon>Parasedimentitalea</taxon>
    </lineage>
</organism>